<evidence type="ECO:0000313" key="1">
    <source>
        <dbReference type="EMBL" id="KAH7979577.1"/>
    </source>
</evidence>
<organism evidence="1 2">
    <name type="scientific">Dermacentor silvarum</name>
    <name type="common">Tick</name>
    <dbReference type="NCBI Taxonomy" id="543639"/>
    <lineage>
        <taxon>Eukaryota</taxon>
        <taxon>Metazoa</taxon>
        <taxon>Ecdysozoa</taxon>
        <taxon>Arthropoda</taxon>
        <taxon>Chelicerata</taxon>
        <taxon>Arachnida</taxon>
        <taxon>Acari</taxon>
        <taxon>Parasitiformes</taxon>
        <taxon>Ixodida</taxon>
        <taxon>Ixodoidea</taxon>
        <taxon>Ixodidae</taxon>
        <taxon>Rhipicephalinae</taxon>
        <taxon>Dermacentor</taxon>
    </lineage>
</organism>
<gene>
    <name evidence="1" type="ORF">HPB49_009956</name>
</gene>
<accession>A0ACB8DYH7</accession>
<dbReference type="Proteomes" id="UP000821865">
    <property type="component" value="Chromosome 1"/>
</dbReference>
<keyword evidence="2" id="KW-1185">Reference proteome</keyword>
<evidence type="ECO:0000313" key="2">
    <source>
        <dbReference type="Proteomes" id="UP000821865"/>
    </source>
</evidence>
<proteinExistence type="predicted"/>
<dbReference type="EMBL" id="CM023470">
    <property type="protein sequence ID" value="KAH7979577.1"/>
    <property type="molecule type" value="Genomic_DNA"/>
</dbReference>
<protein>
    <submittedName>
        <fullName evidence="1">Uncharacterized protein</fullName>
    </submittedName>
</protein>
<reference evidence="1" key="1">
    <citation type="submission" date="2020-05" db="EMBL/GenBank/DDBJ databases">
        <title>Large-scale comparative analyses of tick genomes elucidate their genetic diversity and vector capacities.</title>
        <authorList>
            <person name="Jia N."/>
            <person name="Wang J."/>
            <person name="Shi W."/>
            <person name="Du L."/>
            <person name="Sun Y."/>
            <person name="Zhan W."/>
            <person name="Jiang J."/>
            <person name="Wang Q."/>
            <person name="Zhang B."/>
            <person name="Ji P."/>
            <person name="Sakyi L.B."/>
            <person name="Cui X."/>
            <person name="Yuan T."/>
            <person name="Jiang B."/>
            <person name="Yang W."/>
            <person name="Lam T.T.-Y."/>
            <person name="Chang Q."/>
            <person name="Ding S."/>
            <person name="Wang X."/>
            <person name="Zhu J."/>
            <person name="Ruan X."/>
            <person name="Zhao L."/>
            <person name="Wei J."/>
            <person name="Que T."/>
            <person name="Du C."/>
            <person name="Cheng J."/>
            <person name="Dai P."/>
            <person name="Han X."/>
            <person name="Huang E."/>
            <person name="Gao Y."/>
            <person name="Liu J."/>
            <person name="Shao H."/>
            <person name="Ye R."/>
            <person name="Li L."/>
            <person name="Wei W."/>
            <person name="Wang X."/>
            <person name="Wang C."/>
            <person name="Yang T."/>
            <person name="Huo Q."/>
            <person name="Li W."/>
            <person name="Guo W."/>
            <person name="Chen H."/>
            <person name="Zhou L."/>
            <person name="Ni X."/>
            <person name="Tian J."/>
            <person name="Zhou Y."/>
            <person name="Sheng Y."/>
            <person name="Liu T."/>
            <person name="Pan Y."/>
            <person name="Xia L."/>
            <person name="Li J."/>
            <person name="Zhao F."/>
            <person name="Cao W."/>
        </authorList>
    </citation>
    <scope>NUCLEOTIDE SEQUENCE</scope>
    <source>
        <strain evidence="1">Dsil-2018</strain>
    </source>
</reference>
<comment type="caution">
    <text evidence="1">The sequence shown here is derived from an EMBL/GenBank/DDBJ whole genome shotgun (WGS) entry which is preliminary data.</text>
</comment>
<name>A0ACB8DYH7_DERSI</name>
<sequence>MELLQRMQGEKATIVRGSSRYPWTIESPGRIASCSRSSPPHQEYVVEVQACGGGGCSKAAAAVFRTAASSPPIPELLGAVALGTDSFRLEYTVKRPGVLAAFDGFQLRYCSERSHCRQILTKQQNVTVEKLKAATVYSVEVSLDNGTRWAGCQAHLDCDATFHSVNPHEHHVFLRLFGLLPYTLYRVGVRGCSYRGCGPETWADVRTEVSEPSEPLGLSPTHLDDGGVRLNWSPPMVPAGLPSGYVVTWDCSNGTRDHMMAWLPDTTLTVTGRRLAEGTCSFSVAAYNDLENGNTVVGKSSQVYLP</sequence>